<proteinExistence type="predicted"/>
<dbReference type="Proteomes" id="UP001218423">
    <property type="component" value="Chromosome"/>
</dbReference>
<dbReference type="RefSeq" id="WP_266141981.1">
    <property type="nucleotide sequence ID" value="NZ_CP120942.1"/>
</dbReference>
<evidence type="ECO:0000313" key="3">
    <source>
        <dbReference type="Proteomes" id="UP001218423"/>
    </source>
</evidence>
<reference evidence="2" key="1">
    <citation type="submission" date="2023-03" db="EMBL/GenBank/DDBJ databases">
        <title>Aeromonas caviae strain AC1520.</title>
        <authorList>
            <person name="Xie T."/>
            <person name="Zhang Q."/>
            <person name="Deng J."/>
            <person name="Li X."/>
        </authorList>
    </citation>
    <scope>NUCLEOTIDE SEQUENCE</scope>
    <source>
        <strain evidence="2">AC1520</strain>
    </source>
</reference>
<dbReference type="EMBL" id="CP120942">
    <property type="protein sequence ID" value="WFF96373.1"/>
    <property type="molecule type" value="Genomic_DNA"/>
</dbReference>
<feature type="region of interest" description="Disordered" evidence="1">
    <location>
        <begin position="97"/>
        <end position="128"/>
    </location>
</feature>
<sequence>MAQRRILEMFEKDPAGSHLYARLLREAAIKDRTVTACGQTVHLKRGQLVFGRAQWADKTGISQDVIRRIMKQLADAGEITQQNRAKFSIISMRSLENAPAEPQQGPGKSPAEPHSKNNEHRDKEDGSSTDLVAAAPKKVVQNLDWSPINLTPEHIDAVKAIRKKHGSKGKVSQRVIDTLGQEFAKARAGGLSDEQIISEWDTRGWVAFKAEWLLKERQQNRLASPPMQNRVYQLTATPADVEFANKYLEESF</sequence>
<feature type="compositionally biased region" description="Basic and acidic residues" evidence="1">
    <location>
        <begin position="111"/>
        <end position="126"/>
    </location>
</feature>
<evidence type="ECO:0000313" key="2">
    <source>
        <dbReference type="EMBL" id="WFF96373.1"/>
    </source>
</evidence>
<evidence type="ECO:0000256" key="1">
    <source>
        <dbReference type="SAM" id="MobiDB-lite"/>
    </source>
</evidence>
<accession>A0AAJ5Z477</accession>
<protein>
    <submittedName>
        <fullName evidence="2">Uncharacterized protein</fullName>
    </submittedName>
</protein>
<name>A0AAJ5Z477_AERCA</name>
<gene>
    <name evidence="2" type="ORF">P5S46_11880</name>
</gene>
<dbReference type="AlphaFoldDB" id="A0AAJ5Z477"/>
<organism evidence="2 3">
    <name type="scientific">Aeromonas caviae</name>
    <name type="common">Aeromonas punctata</name>
    <dbReference type="NCBI Taxonomy" id="648"/>
    <lineage>
        <taxon>Bacteria</taxon>
        <taxon>Pseudomonadati</taxon>
        <taxon>Pseudomonadota</taxon>
        <taxon>Gammaproteobacteria</taxon>
        <taxon>Aeromonadales</taxon>
        <taxon>Aeromonadaceae</taxon>
        <taxon>Aeromonas</taxon>
    </lineage>
</organism>